<organism evidence="2 3">
    <name type="scientific">Verticillium longisporum</name>
    <name type="common">Verticillium dahliae var. longisporum</name>
    <dbReference type="NCBI Taxonomy" id="100787"/>
    <lineage>
        <taxon>Eukaryota</taxon>
        <taxon>Fungi</taxon>
        <taxon>Dikarya</taxon>
        <taxon>Ascomycota</taxon>
        <taxon>Pezizomycotina</taxon>
        <taxon>Sordariomycetes</taxon>
        <taxon>Hypocreomycetidae</taxon>
        <taxon>Glomerellales</taxon>
        <taxon>Plectosphaerellaceae</taxon>
        <taxon>Verticillium</taxon>
    </lineage>
</organism>
<protein>
    <submittedName>
        <fullName evidence="2">Uncharacterized protein</fullName>
    </submittedName>
</protein>
<keyword evidence="3" id="KW-1185">Reference proteome</keyword>
<proteinExistence type="predicted"/>
<dbReference type="AlphaFoldDB" id="A0A0G4L9M8"/>
<feature type="region of interest" description="Disordered" evidence="1">
    <location>
        <begin position="1"/>
        <end position="38"/>
    </location>
</feature>
<gene>
    <name evidence="2" type="ORF">BN1708_003116</name>
</gene>
<feature type="compositionally biased region" description="Basic and acidic residues" evidence="1">
    <location>
        <begin position="28"/>
        <end position="38"/>
    </location>
</feature>
<reference evidence="2 3" key="1">
    <citation type="submission" date="2015-05" db="EMBL/GenBank/DDBJ databases">
        <authorList>
            <person name="Wang D.B."/>
            <person name="Wang M."/>
        </authorList>
    </citation>
    <scope>NUCLEOTIDE SEQUENCE [LARGE SCALE GENOMIC DNA]</scope>
    <source>
        <strain evidence="2">VL1</strain>
    </source>
</reference>
<dbReference type="STRING" id="100787.A0A0G4L9M8"/>
<accession>A0A0G4L9M8</accession>
<evidence type="ECO:0000313" key="3">
    <source>
        <dbReference type="Proteomes" id="UP000044602"/>
    </source>
</evidence>
<name>A0A0G4L9M8_VERLO</name>
<evidence type="ECO:0000256" key="1">
    <source>
        <dbReference type="SAM" id="MobiDB-lite"/>
    </source>
</evidence>
<dbReference type="Proteomes" id="UP000044602">
    <property type="component" value="Unassembled WGS sequence"/>
</dbReference>
<dbReference type="EMBL" id="CVQH01010001">
    <property type="protein sequence ID" value="CRK18738.1"/>
    <property type="molecule type" value="Genomic_DNA"/>
</dbReference>
<sequence length="123" mass="13753">MSDRNPLKTPVPPGPGYKLNPVTRRQYRLSDEHSPTRQRLHDDLLSQLTPLSAVDHPAPTPTPTLITRTLEICPTTSTRNVFLQVNLIFDNDGLHQPARCLSADITIREPCLTPPNASHRTDD</sequence>
<evidence type="ECO:0000313" key="2">
    <source>
        <dbReference type="EMBL" id="CRK18738.1"/>
    </source>
</evidence>